<proteinExistence type="predicted"/>
<evidence type="ECO:0000313" key="1">
    <source>
        <dbReference type="EMBL" id="KER22151.1"/>
    </source>
</evidence>
<dbReference type="KEGG" id="ovi:T265_09683"/>
<dbReference type="EMBL" id="KL596916">
    <property type="protein sequence ID" value="KER22151.1"/>
    <property type="molecule type" value="Genomic_DNA"/>
</dbReference>
<dbReference type="CTD" id="20323851"/>
<keyword evidence="2" id="KW-1185">Reference proteome</keyword>
<organism evidence="1 2">
    <name type="scientific">Opisthorchis viverrini</name>
    <name type="common">Southeast Asian liver fluke</name>
    <dbReference type="NCBI Taxonomy" id="6198"/>
    <lineage>
        <taxon>Eukaryota</taxon>
        <taxon>Metazoa</taxon>
        <taxon>Spiralia</taxon>
        <taxon>Lophotrochozoa</taxon>
        <taxon>Platyhelminthes</taxon>
        <taxon>Trematoda</taxon>
        <taxon>Digenea</taxon>
        <taxon>Opisthorchiida</taxon>
        <taxon>Opisthorchiata</taxon>
        <taxon>Opisthorchiidae</taxon>
        <taxon>Opisthorchis</taxon>
    </lineage>
</organism>
<evidence type="ECO:0000313" key="2">
    <source>
        <dbReference type="Proteomes" id="UP000054324"/>
    </source>
</evidence>
<dbReference type="AlphaFoldDB" id="A0A074Z511"/>
<accession>A0A074Z511</accession>
<dbReference type="RefSeq" id="XP_009174102.1">
    <property type="nucleotide sequence ID" value="XM_009175838.1"/>
</dbReference>
<gene>
    <name evidence="1" type="ORF">T265_09683</name>
</gene>
<dbReference type="Proteomes" id="UP000054324">
    <property type="component" value="Unassembled WGS sequence"/>
</dbReference>
<dbReference type="GeneID" id="20323851"/>
<sequence length="250" mass="28133">MGTTIFKFTNVSCLLMQTESNSQKLEHTKPSKLDGVGHLEKTRSAFVGQTLAAVDITYAAIQCLKCHSFCLENMQANEFRTQLQCRISKEVCKSEYSPFAKLIRQLNVLHQAASCFSRYDIQLSENIKNERFSWVPATNFQLITTFMDQKVTRGDFEVNGSQSTLKNQAAPIRFAILQTKSFFVLAKYMVEHLNVPLRITACTTPKEPITMKKLLTSLLKTLPQSTTGFVLFGAHQVGPVPEFPSTLCFT</sequence>
<dbReference type="OrthoDB" id="10249888at2759"/>
<protein>
    <submittedName>
        <fullName evidence="1">Uncharacterized protein</fullName>
    </submittedName>
</protein>
<reference evidence="1 2" key="1">
    <citation type="submission" date="2013-11" db="EMBL/GenBank/DDBJ databases">
        <title>Opisthorchis viverrini - life in the bile duct.</title>
        <authorList>
            <person name="Young N.D."/>
            <person name="Nagarajan N."/>
            <person name="Lin S.J."/>
            <person name="Korhonen P.K."/>
            <person name="Jex A.R."/>
            <person name="Hall R.S."/>
            <person name="Safavi-Hemami H."/>
            <person name="Kaewkong W."/>
            <person name="Bertrand D."/>
            <person name="Gao S."/>
            <person name="Seet Q."/>
            <person name="Wongkham S."/>
            <person name="Teh B.T."/>
            <person name="Wongkham C."/>
            <person name="Intapan P.M."/>
            <person name="Maleewong W."/>
            <person name="Yang X."/>
            <person name="Hu M."/>
            <person name="Wang Z."/>
            <person name="Hofmann A."/>
            <person name="Sternberg P.W."/>
            <person name="Tan P."/>
            <person name="Wang J."/>
            <person name="Gasser R.B."/>
        </authorList>
    </citation>
    <scope>NUCLEOTIDE SEQUENCE [LARGE SCALE GENOMIC DNA]</scope>
</reference>
<name>A0A074Z511_OPIVI</name>